<dbReference type="CDD" id="cd00170">
    <property type="entry name" value="SEC14"/>
    <property type="match status" value="1"/>
</dbReference>
<proteinExistence type="predicted"/>
<dbReference type="Gene3D" id="3.40.525.10">
    <property type="entry name" value="CRAL-TRIO lipid binding domain"/>
    <property type="match status" value="1"/>
</dbReference>
<dbReference type="GO" id="GO:1902936">
    <property type="term" value="F:phosphatidylinositol bisphosphate binding"/>
    <property type="evidence" value="ECO:0007669"/>
    <property type="project" value="TreeGrafter"/>
</dbReference>
<protein>
    <submittedName>
        <fullName evidence="2">CRAL/TRIO domain</fullName>
    </submittedName>
</protein>
<evidence type="ECO:0000259" key="1">
    <source>
        <dbReference type="Pfam" id="PF00650"/>
    </source>
</evidence>
<dbReference type="SUPFAM" id="SSF52087">
    <property type="entry name" value="CRAL/TRIO domain"/>
    <property type="match status" value="1"/>
</dbReference>
<name>A0AAW1HUK9_POPJA</name>
<accession>A0AAW1HUK9</accession>
<evidence type="ECO:0000313" key="2">
    <source>
        <dbReference type="EMBL" id="KAK9680031.1"/>
    </source>
</evidence>
<organism evidence="2 3">
    <name type="scientific">Popillia japonica</name>
    <name type="common">Japanese beetle</name>
    <dbReference type="NCBI Taxonomy" id="7064"/>
    <lineage>
        <taxon>Eukaryota</taxon>
        <taxon>Metazoa</taxon>
        <taxon>Ecdysozoa</taxon>
        <taxon>Arthropoda</taxon>
        <taxon>Hexapoda</taxon>
        <taxon>Insecta</taxon>
        <taxon>Pterygota</taxon>
        <taxon>Neoptera</taxon>
        <taxon>Endopterygota</taxon>
        <taxon>Coleoptera</taxon>
        <taxon>Polyphaga</taxon>
        <taxon>Scarabaeiformia</taxon>
        <taxon>Scarabaeidae</taxon>
        <taxon>Rutelinae</taxon>
        <taxon>Popillia</taxon>
    </lineage>
</organism>
<sequence>MAAALTPEEEASTKKFLEIVNSRARRKSGPVSWTTAVRFLFACPPEIRAVALFEQHESIRRREGLTSFDPMKDPLLTELKTGKFTMLPTRDSTDAAIAVFTAHKHNPTTSTHQMTLQGVVYQLDVALQSPKTQKAGIVFIYDMTNSKYSNFDYDLSQKILTMLKRHVSSSELSTIDILGKTRTAWKQREKIQNRSVAAEPAFAESADAQNRSVAAEPAFAESADAPDRGKLASRRLPSFNRFSRRYAVKGPLVILALRYFCSCCCAFSPCNLVLGLF</sequence>
<dbReference type="AlphaFoldDB" id="A0AAW1HUK9"/>
<reference evidence="2 3" key="1">
    <citation type="journal article" date="2024" name="BMC Genomics">
        <title>De novo assembly and annotation of Popillia japonica's genome with initial clues to its potential as an invasive pest.</title>
        <authorList>
            <person name="Cucini C."/>
            <person name="Boschi S."/>
            <person name="Funari R."/>
            <person name="Cardaioli E."/>
            <person name="Iannotti N."/>
            <person name="Marturano G."/>
            <person name="Paoli F."/>
            <person name="Bruttini M."/>
            <person name="Carapelli A."/>
            <person name="Frati F."/>
            <person name="Nardi F."/>
        </authorList>
    </citation>
    <scope>NUCLEOTIDE SEQUENCE [LARGE SCALE GENOMIC DNA]</scope>
    <source>
        <strain evidence="2">DMR45628</strain>
    </source>
</reference>
<dbReference type="PANTHER" id="PTHR10174:SF208">
    <property type="entry name" value="CRAL-TRIO DOMAIN-CONTAINING PROTEIN DDB_G0278031"/>
    <property type="match status" value="1"/>
</dbReference>
<keyword evidence="3" id="KW-1185">Reference proteome</keyword>
<dbReference type="Proteomes" id="UP001458880">
    <property type="component" value="Unassembled WGS sequence"/>
</dbReference>
<evidence type="ECO:0000313" key="3">
    <source>
        <dbReference type="Proteomes" id="UP001458880"/>
    </source>
</evidence>
<dbReference type="PANTHER" id="PTHR10174">
    <property type="entry name" value="ALPHA-TOCOPHEROL TRANSFER PROTEIN-RELATED"/>
    <property type="match status" value="1"/>
</dbReference>
<comment type="caution">
    <text evidence="2">The sequence shown here is derived from an EMBL/GenBank/DDBJ whole genome shotgun (WGS) entry which is preliminary data.</text>
</comment>
<feature type="domain" description="CRAL-TRIO" evidence="1">
    <location>
        <begin position="82"/>
        <end position="167"/>
    </location>
</feature>
<dbReference type="Pfam" id="PF00650">
    <property type="entry name" value="CRAL_TRIO"/>
    <property type="match status" value="1"/>
</dbReference>
<dbReference type="InterPro" id="IPR001251">
    <property type="entry name" value="CRAL-TRIO_dom"/>
</dbReference>
<dbReference type="EMBL" id="JASPKY010000942">
    <property type="protein sequence ID" value="KAK9680031.1"/>
    <property type="molecule type" value="Genomic_DNA"/>
</dbReference>
<gene>
    <name evidence="2" type="ORF">QE152_g39477</name>
</gene>
<dbReference type="InterPro" id="IPR036865">
    <property type="entry name" value="CRAL-TRIO_dom_sf"/>
</dbReference>
<dbReference type="GO" id="GO:0016020">
    <property type="term" value="C:membrane"/>
    <property type="evidence" value="ECO:0007669"/>
    <property type="project" value="TreeGrafter"/>
</dbReference>